<dbReference type="RefSeq" id="WP_153498945.1">
    <property type="nucleotide sequence ID" value="NZ_WIRE01000001.1"/>
</dbReference>
<keyword evidence="1" id="KW-0732">Signal</keyword>
<comment type="caution">
    <text evidence="2">The sequence shown here is derived from an EMBL/GenBank/DDBJ whole genome shotgun (WGS) entry which is preliminary data.</text>
</comment>
<feature type="chain" id="PRO_5027045333" evidence="1">
    <location>
        <begin position="20"/>
        <end position="135"/>
    </location>
</feature>
<dbReference type="AlphaFoldDB" id="A0A6N7LT70"/>
<protein>
    <submittedName>
        <fullName evidence="2">Uncharacterized protein</fullName>
    </submittedName>
</protein>
<gene>
    <name evidence="2" type="ORF">GFN93_03080</name>
</gene>
<dbReference type="EMBL" id="WIRE01000001">
    <property type="protein sequence ID" value="MQX52215.1"/>
    <property type="molecule type" value="Genomic_DNA"/>
</dbReference>
<accession>A0A6N7LT70</accession>
<sequence length="135" mass="15458">MRIKIALMIFLVAPHMAFASDYLILKCDYAEVKGWSDNVPDDLDKTRHYKIQTSGPGRGSRFVYNEDEGGWEKEFGRMQIKEGAFEYSSDVSASRVYINRRSGDYRVASDLGSVFYYRGSCSAMEGEPKLQRPKF</sequence>
<evidence type="ECO:0000313" key="3">
    <source>
        <dbReference type="Proteomes" id="UP000469421"/>
    </source>
</evidence>
<feature type="signal peptide" evidence="1">
    <location>
        <begin position="1"/>
        <end position="19"/>
    </location>
</feature>
<name>A0A6N7LT70_9GAMM</name>
<evidence type="ECO:0000256" key="1">
    <source>
        <dbReference type="SAM" id="SignalP"/>
    </source>
</evidence>
<proteinExistence type="predicted"/>
<organism evidence="2 3">
    <name type="scientific">Alcanivorax sediminis</name>
    <dbReference type="NCBI Taxonomy" id="2663008"/>
    <lineage>
        <taxon>Bacteria</taxon>
        <taxon>Pseudomonadati</taxon>
        <taxon>Pseudomonadota</taxon>
        <taxon>Gammaproteobacteria</taxon>
        <taxon>Oceanospirillales</taxon>
        <taxon>Alcanivoracaceae</taxon>
        <taxon>Alcanivorax</taxon>
    </lineage>
</organism>
<reference evidence="2 3" key="1">
    <citation type="submission" date="2019-10" db="EMBL/GenBank/DDBJ databases">
        <title>Alcanivorax sp.PA15-N-34 draft genome sequence.</title>
        <authorList>
            <person name="Liao X."/>
            <person name="Shao Z."/>
        </authorList>
    </citation>
    <scope>NUCLEOTIDE SEQUENCE [LARGE SCALE GENOMIC DNA]</scope>
    <source>
        <strain evidence="2 3">PA15-N-34</strain>
    </source>
</reference>
<dbReference type="Proteomes" id="UP000469421">
    <property type="component" value="Unassembled WGS sequence"/>
</dbReference>
<keyword evidence="3" id="KW-1185">Reference proteome</keyword>
<evidence type="ECO:0000313" key="2">
    <source>
        <dbReference type="EMBL" id="MQX52215.1"/>
    </source>
</evidence>